<dbReference type="AlphaFoldDB" id="A0A0F9UMU0"/>
<name>A0A0F9UMU0_9ZZZZ</name>
<evidence type="ECO:0000313" key="1">
    <source>
        <dbReference type="EMBL" id="KKN62526.1"/>
    </source>
</evidence>
<reference evidence="1" key="1">
    <citation type="journal article" date="2015" name="Nature">
        <title>Complex archaea that bridge the gap between prokaryotes and eukaryotes.</title>
        <authorList>
            <person name="Spang A."/>
            <person name="Saw J.H."/>
            <person name="Jorgensen S.L."/>
            <person name="Zaremba-Niedzwiedzka K."/>
            <person name="Martijn J."/>
            <person name="Lind A.E."/>
            <person name="van Eijk R."/>
            <person name="Schleper C."/>
            <person name="Guy L."/>
            <person name="Ettema T.J."/>
        </authorList>
    </citation>
    <scope>NUCLEOTIDE SEQUENCE</scope>
</reference>
<accession>A0A0F9UMU0</accession>
<proteinExistence type="predicted"/>
<comment type="caution">
    <text evidence="1">The sequence shown here is derived from an EMBL/GenBank/DDBJ whole genome shotgun (WGS) entry which is preliminary data.</text>
</comment>
<sequence length="125" mass="13169">MADNPAPHRTHNLILDHTGFAADLAKRGVAFPLAGFAPGGYSVPCRTCARRFTGDKRASRCLSCAIKTAIATGSEAQDAARQDGERRGFRKAIDDLRDAADRRYGGQVKIDVAVVPGDGVKAGSA</sequence>
<organism evidence="1">
    <name type="scientific">marine sediment metagenome</name>
    <dbReference type="NCBI Taxonomy" id="412755"/>
    <lineage>
        <taxon>unclassified sequences</taxon>
        <taxon>metagenomes</taxon>
        <taxon>ecological metagenomes</taxon>
    </lineage>
</organism>
<dbReference type="EMBL" id="LAZR01000620">
    <property type="protein sequence ID" value="KKN62526.1"/>
    <property type="molecule type" value="Genomic_DNA"/>
</dbReference>
<gene>
    <name evidence="1" type="ORF">LCGC14_0510730</name>
</gene>
<protein>
    <submittedName>
        <fullName evidence="1">Uncharacterized protein</fullName>
    </submittedName>
</protein>